<feature type="compositionally biased region" description="Low complexity" evidence="1">
    <location>
        <begin position="14"/>
        <end position="32"/>
    </location>
</feature>
<sequence length="252" mass="26463">MMPAPAFAGPPPTTVAAGQPDNAGPPDNAAPADRLKKLGKALVTAKDLPAGFKKQEDTYLVEMFRAMLGERRPGADPCVVPAKAKQTPGRPPAEPVKAGEPKAPAAKKPAGPPAAAALFFHEEKAVVAVETLAITGEETAVDMVNDLDLVLNKCPVVEAEGVKVTMRSLDWDPLLGDKSRTVGMIMMMNLDGVEMTMHGKLAQVAYRDVSMVVGLVGAAEPQDRHLKKIAGAAVRKLVASADLFATESTQEP</sequence>
<gene>
    <name evidence="2" type="ORF">QLQ12_28735</name>
</gene>
<dbReference type="EMBL" id="JASCTH010000020">
    <property type="protein sequence ID" value="MDI6102615.1"/>
    <property type="molecule type" value="Genomic_DNA"/>
</dbReference>
<accession>A0ABT6WSB4</accession>
<protein>
    <submittedName>
        <fullName evidence="2">Uncharacterized protein</fullName>
    </submittedName>
</protein>
<dbReference type="Proteomes" id="UP001241758">
    <property type="component" value="Unassembled WGS sequence"/>
</dbReference>
<proteinExistence type="predicted"/>
<reference evidence="2 3" key="1">
    <citation type="submission" date="2023-05" db="EMBL/GenBank/DDBJ databases">
        <title>Actinoplanes sp. NEAU-A12 genome sequencing.</title>
        <authorList>
            <person name="Wang Z.-S."/>
        </authorList>
    </citation>
    <scope>NUCLEOTIDE SEQUENCE [LARGE SCALE GENOMIC DNA]</scope>
    <source>
        <strain evidence="2 3">NEAU-A12</strain>
    </source>
</reference>
<organism evidence="2 3">
    <name type="scientific">Actinoplanes sandaracinus</name>
    <dbReference type="NCBI Taxonomy" id="3045177"/>
    <lineage>
        <taxon>Bacteria</taxon>
        <taxon>Bacillati</taxon>
        <taxon>Actinomycetota</taxon>
        <taxon>Actinomycetes</taxon>
        <taxon>Micromonosporales</taxon>
        <taxon>Micromonosporaceae</taxon>
        <taxon>Actinoplanes</taxon>
    </lineage>
</organism>
<evidence type="ECO:0000313" key="2">
    <source>
        <dbReference type="EMBL" id="MDI6102615.1"/>
    </source>
</evidence>
<evidence type="ECO:0000256" key="1">
    <source>
        <dbReference type="SAM" id="MobiDB-lite"/>
    </source>
</evidence>
<comment type="caution">
    <text evidence="2">The sequence shown here is derived from an EMBL/GenBank/DDBJ whole genome shotgun (WGS) entry which is preliminary data.</text>
</comment>
<name>A0ABT6WSB4_9ACTN</name>
<dbReference type="RefSeq" id="WP_282763676.1">
    <property type="nucleotide sequence ID" value="NZ_JASCTH010000020.1"/>
</dbReference>
<feature type="compositionally biased region" description="Low complexity" evidence="1">
    <location>
        <begin position="95"/>
        <end position="111"/>
    </location>
</feature>
<keyword evidence="3" id="KW-1185">Reference proteome</keyword>
<feature type="region of interest" description="Disordered" evidence="1">
    <location>
        <begin position="1"/>
        <end position="32"/>
    </location>
</feature>
<evidence type="ECO:0000313" key="3">
    <source>
        <dbReference type="Proteomes" id="UP001241758"/>
    </source>
</evidence>
<feature type="region of interest" description="Disordered" evidence="1">
    <location>
        <begin position="77"/>
        <end position="111"/>
    </location>
</feature>